<name>A0ABT3A6E9_9ALTE</name>
<dbReference type="Proteomes" id="UP001652504">
    <property type="component" value="Unassembled WGS sequence"/>
</dbReference>
<dbReference type="Pfam" id="PF23023">
    <property type="entry name" value="Anti-Pycsar_Apyc1"/>
    <property type="match status" value="1"/>
</dbReference>
<dbReference type="InterPro" id="IPR001279">
    <property type="entry name" value="Metallo-B-lactamas"/>
</dbReference>
<keyword evidence="3" id="KW-1185">Reference proteome</keyword>
<comment type="caution">
    <text evidence="2">The sequence shown here is derived from an EMBL/GenBank/DDBJ whole genome shotgun (WGS) entry which is preliminary data.</text>
</comment>
<gene>
    <name evidence="2" type="ORF">OE749_06105</name>
</gene>
<dbReference type="PANTHER" id="PTHR46018:SF7">
    <property type="entry name" value="RIBONUCLEASE Z"/>
    <property type="match status" value="1"/>
</dbReference>
<dbReference type="InterPro" id="IPR036866">
    <property type="entry name" value="RibonucZ/Hydroxyglut_hydro"/>
</dbReference>
<dbReference type="RefSeq" id="WP_263711467.1">
    <property type="nucleotide sequence ID" value="NZ_JAOWKX010000002.1"/>
</dbReference>
<dbReference type="EMBL" id="JAOWKX010000002">
    <property type="protein sequence ID" value="MCV2884262.1"/>
    <property type="molecule type" value="Genomic_DNA"/>
</dbReference>
<evidence type="ECO:0000313" key="2">
    <source>
        <dbReference type="EMBL" id="MCV2884262.1"/>
    </source>
</evidence>
<evidence type="ECO:0000259" key="1">
    <source>
        <dbReference type="SMART" id="SM00849"/>
    </source>
</evidence>
<proteinExistence type="predicted"/>
<evidence type="ECO:0000313" key="3">
    <source>
        <dbReference type="Proteomes" id="UP001652504"/>
    </source>
</evidence>
<reference evidence="2 3" key="1">
    <citation type="submission" date="2022-10" db="EMBL/GenBank/DDBJ databases">
        <title>Aestuariibacter sp. AA17 isolated from Montipora capitata coral fragment.</title>
        <authorList>
            <person name="Emsley S.A."/>
            <person name="Pfannmuller K.M."/>
            <person name="Loughran R.M."/>
            <person name="Shlafstein M."/>
            <person name="Papke E."/>
            <person name="Saw J.H."/>
            <person name="Ushijima B."/>
            <person name="Videau P."/>
        </authorList>
    </citation>
    <scope>NUCLEOTIDE SEQUENCE [LARGE SCALE GENOMIC DNA]</scope>
    <source>
        <strain evidence="2 3">AA17</strain>
    </source>
</reference>
<dbReference type="SMART" id="SM00849">
    <property type="entry name" value="Lactamase_B"/>
    <property type="match status" value="1"/>
</dbReference>
<organism evidence="2 3">
    <name type="scientific">Fluctibacter corallii</name>
    <dbReference type="NCBI Taxonomy" id="2984329"/>
    <lineage>
        <taxon>Bacteria</taxon>
        <taxon>Pseudomonadati</taxon>
        <taxon>Pseudomonadota</taxon>
        <taxon>Gammaproteobacteria</taxon>
        <taxon>Alteromonadales</taxon>
        <taxon>Alteromonadaceae</taxon>
        <taxon>Fluctibacter</taxon>
    </lineage>
</organism>
<protein>
    <submittedName>
        <fullName evidence="2">MBL fold metallo-hydrolase</fullName>
    </submittedName>
</protein>
<dbReference type="Gene3D" id="3.60.15.10">
    <property type="entry name" value="Ribonuclease Z/Hydroxyacylglutathione hydrolase-like"/>
    <property type="match status" value="1"/>
</dbReference>
<feature type="domain" description="Metallo-beta-lactamase" evidence="1">
    <location>
        <begin position="17"/>
        <end position="208"/>
    </location>
</feature>
<sequence length="249" mass="28179">MYSVTFLGVGSANSLLGCSSCVINKSGMPWLMIDCGHDSLSRYKSHYHGSLPEYIFITHLHFDHISGLEQLFFQSYFQRKRPKLFVPVALINRLHDILGHVGVAESGVNVWDVLDIMPVKDNFWFDAINLSVVPTRHHKFESSFALHMPGVLFYTGDTKPIPEILHYLVGTEIIFHDCCIKSNPSHTSLDELLSQYDPSILNRIVVYHYSSEQDRDAFTAANIKYAKNLVPISIGQHSVQTLHSTINFA</sequence>
<dbReference type="PANTHER" id="PTHR46018">
    <property type="entry name" value="ZINC PHOSPHODIESTERASE ELAC PROTEIN 1"/>
    <property type="match status" value="1"/>
</dbReference>
<accession>A0ABT3A6E9</accession>
<dbReference type="SUPFAM" id="SSF56281">
    <property type="entry name" value="Metallo-hydrolase/oxidoreductase"/>
    <property type="match status" value="1"/>
</dbReference>